<proteinExistence type="predicted"/>
<evidence type="ECO:0000256" key="1">
    <source>
        <dbReference type="ARBA" id="ARBA00022729"/>
    </source>
</evidence>
<protein>
    <submittedName>
        <fullName evidence="4">Porin family protein</fullName>
    </submittedName>
</protein>
<dbReference type="SUPFAM" id="SSF56925">
    <property type="entry name" value="OMPA-like"/>
    <property type="match status" value="1"/>
</dbReference>
<dbReference type="OrthoDB" id="7059177at2"/>
<gene>
    <name evidence="4" type="ORF">FBQ74_18435</name>
</gene>
<accession>A0A5B7YJM4</accession>
<dbReference type="RefSeq" id="WP_139758187.1">
    <property type="nucleotide sequence ID" value="NZ_CP039853.1"/>
</dbReference>
<feature type="signal peptide" evidence="2">
    <location>
        <begin position="1"/>
        <end position="19"/>
    </location>
</feature>
<feature type="chain" id="PRO_5022856676" evidence="2">
    <location>
        <begin position="20"/>
        <end position="199"/>
    </location>
</feature>
<evidence type="ECO:0000313" key="5">
    <source>
        <dbReference type="Proteomes" id="UP000304912"/>
    </source>
</evidence>
<dbReference type="Proteomes" id="UP000304912">
    <property type="component" value="Plasmid plas12"/>
</dbReference>
<organism evidence="4 5">
    <name type="scientific">Salinimonas iocasae</name>
    <dbReference type="NCBI Taxonomy" id="2572577"/>
    <lineage>
        <taxon>Bacteria</taxon>
        <taxon>Pseudomonadati</taxon>
        <taxon>Pseudomonadota</taxon>
        <taxon>Gammaproteobacteria</taxon>
        <taxon>Alteromonadales</taxon>
        <taxon>Alteromonadaceae</taxon>
        <taxon>Alteromonas/Salinimonas group</taxon>
        <taxon>Salinimonas</taxon>
    </lineage>
</organism>
<evidence type="ECO:0000256" key="2">
    <source>
        <dbReference type="SAM" id="SignalP"/>
    </source>
</evidence>
<keyword evidence="5" id="KW-1185">Reference proteome</keyword>
<evidence type="ECO:0000259" key="3">
    <source>
        <dbReference type="Pfam" id="PF13505"/>
    </source>
</evidence>
<dbReference type="InterPro" id="IPR011250">
    <property type="entry name" value="OMP/PagP_B-barrel"/>
</dbReference>
<evidence type="ECO:0000313" key="4">
    <source>
        <dbReference type="EMBL" id="QCZ95500.1"/>
    </source>
</evidence>
<reference evidence="4 5" key="1">
    <citation type="submission" date="2019-04" db="EMBL/GenBank/DDBJ databases">
        <title>Salinimonas iocasae sp. nov., a halophilic bacterium isolated from the outer tube casing of tubeworms in Okinawa Trough.</title>
        <authorList>
            <person name="Zhang H."/>
            <person name="Wang H."/>
            <person name="Li C."/>
        </authorList>
    </citation>
    <scope>NUCLEOTIDE SEQUENCE [LARGE SCALE GENOMIC DNA]</scope>
    <source>
        <strain evidence="4 5">KX18D6</strain>
        <plasmid evidence="4 5">plas12</plasmid>
    </source>
</reference>
<geneLocation type="plasmid" evidence="4 5">
    <name>plas12</name>
</geneLocation>
<dbReference type="KEGG" id="salk:FBQ74_18435"/>
<dbReference type="Gene3D" id="2.40.160.20">
    <property type="match status" value="1"/>
</dbReference>
<feature type="domain" description="Outer membrane protein beta-barrel" evidence="3">
    <location>
        <begin position="6"/>
        <end position="172"/>
    </location>
</feature>
<keyword evidence="4" id="KW-0614">Plasmid</keyword>
<keyword evidence="1 2" id="KW-0732">Signal</keyword>
<name>A0A5B7YJM4_9ALTE</name>
<dbReference type="Pfam" id="PF13505">
    <property type="entry name" value="OMP_b-brl"/>
    <property type="match status" value="1"/>
</dbReference>
<sequence>MKRTLVAAAIATFSMNAFSAQTFSDGPAWDFVEAGYQVADVDDVDVFEPSGFDIEGSMLVGENFFVNGGYRNLDDEEMGVELELSQLSLGVGYRYGMTKSTDVFATVSFENLDAEVNFEGENFFAGDENGFGVAIGVRSMVIDQLELSAQVKQIELDETSNTGFKAGINYYFTPAFAIGATYEDRDEFSFTGAHVRYAF</sequence>
<dbReference type="EMBL" id="CP039853">
    <property type="protein sequence ID" value="QCZ95500.1"/>
    <property type="molecule type" value="Genomic_DNA"/>
</dbReference>
<dbReference type="AlphaFoldDB" id="A0A5B7YJM4"/>
<dbReference type="InterPro" id="IPR027385">
    <property type="entry name" value="Beta-barrel_OMP"/>
</dbReference>